<dbReference type="AlphaFoldDB" id="A0A9P6TF26"/>
<keyword evidence="2" id="KW-0812">Transmembrane</keyword>
<feature type="compositionally biased region" description="Polar residues" evidence="1">
    <location>
        <begin position="355"/>
        <end position="371"/>
    </location>
</feature>
<feature type="region of interest" description="Disordered" evidence="1">
    <location>
        <begin position="124"/>
        <end position="189"/>
    </location>
</feature>
<keyword evidence="2" id="KW-1133">Transmembrane helix</keyword>
<feature type="compositionally biased region" description="Low complexity" evidence="1">
    <location>
        <begin position="172"/>
        <end position="185"/>
    </location>
</feature>
<feature type="compositionally biased region" description="Polar residues" evidence="1">
    <location>
        <begin position="336"/>
        <end position="346"/>
    </location>
</feature>
<feature type="compositionally biased region" description="Polar residues" evidence="1">
    <location>
        <begin position="63"/>
        <end position="81"/>
    </location>
</feature>
<comment type="caution">
    <text evidence="3">The sequence shown here is derived from an EMBL/GenBank/DDBJ whole genome shotgun (WGS) entry which is preliminary data.</text>
</comment>
<feature type="compositionally biased region" description="Basic and acidic residues" evidence="1">
    <location>
        <begin position="146"/>
        <end position="158"/>
    </location>
</feature>
<proteinExistence type="predicted"/>
<evidence type="ECO:0000313" key="3">
    <source>
        <dbReference type="EMBL" id="KAG0148343.1"/>
    </source>
</evidence>
<feature type="compositionally biased region" description="Basic and acidic residues" evidence="1">
    <location>
        <begin position="503"/>
        <end position="519"/>
    </location>
</feature>
<evidence type="ECO:0000313" key="4">
    <source>
        <dbReference type="Proteomes" id="UP000886653"/>
    </source>
</evidence>
<feature type="transmembrane region" description="Helical" evidence="2">
    <location>
        <begin position="98"/>
        <end position="117"/>
    </location>
</feature>
<evidence type="ECO:0000256" key="1">
    <source>
        <dbReference type="SAM" id="MobiDB-lite"/>
    </source>
</evidence>
<protein>
    <submittedName>
        <fullName evidence="3">Uncharacterized protein</fullName>
    </submittedName>
</protein>
<sequence length="545" mass="59407">MANPQRPMMHSILAHMNSTRTTPSPSVRSTTATQIKVADPATSTNSTEIPVVSDDLDNAVSDAGTSQPSPALSSEQPQAPASVSPPKGGLADGHMPEIIGILCGVVVLGMVALGYSYSRYRKSRKSQSVLTADKRINPSPSLPGEQNDHQPPVDDTRRYHAIQLPSHRQPNSSSSLASETASCLSSERRPGTRYQAGTFENRAYATHHVQGNSEMFSRADFAYHRAWAQEHPSPTDVLTRQVGPRFSFHNQHRQNFDTPSPSPSLEHLVHQARFLPYGPTHYTCSFTPSQPNFPVVQGKPLHPGIPTKTSSAKINHSPLSLGVSSHNHGRLPPPNSSSARTINPQPFLSHLYPRQPSSASFQSPLRLSSQPIDMPSPEYKPKFTSSSRDHQQKEMAASVVTFAPTGQQASIQAPSCEVARNTKRPIVPKIQIPVHSKSSGIPTCSRGIPIPPILQPACPISMQRKRLESQKSSLSGSIDQFMSTSQRAIKDKMFLTTYNGTSPHREQASRSTDKVKTEAISDGNMKESSPLARPKDFQDSDKSPL</sequence>
<feature type="region of interest" description="Disordered" evidence="1">
    <location>
        <begin position="300"/>
        <end position="389"/>
    </location>
</feature>
<organism evidence="3 4">
    <name type="scientific">Cronartium quercuum f. sp. fusiforme G11</name>
    <dbReference type="NCBI Taxonomy" id="708437"/>
    <lineage>
        <taxon>Eukaryota</taxon>
        <taxon>Fungi</taxon>
        <taxon>Dikarya</taxon>
        <taxon>Basidiomycota</taxon>
        <taxon>Pucciniomycotina</taxon>
        <taxon>Pucciniomycetes</taxon>
        <taxon>Pucciniales</taxon>
        <taxon>Coleosporiaceae</taxon>
        <taxon>Cronartium</taxon>
    </lineage>
</organism>
<evidence type="ECO:0000256" key="2">
    <source>
        <dbReference type="SAM" id="Phobius"/>
    </source>
</evidence>
<name>A0A9P6TF26_9BASI</name>
<dbReference type="EMBL" id="MU167238">
    <property type="protein sequence ID" value="KAG0148343.1"/>
    <property type="molecule type" value="Genomic_DNA"/>
</dbReference>
<feature type="region of interest" description="Disordered" evidence="1">
    <location>
        <begin position="1"/>
        <end position="89"/>
    </location>
</feature>
<keyword evidence="4" id="KW-1185">Reference proteome</keyword>
<keyword evidence="2" id="KW-0472">Membrane</keyword>
<dbReference type="Proteomes" id="UP000886653">
    <property type="component" value="Unassembled WGS sequence"/>
</dbReference>
<gene>
    <name evidence="3" type="ORF">CROQUDRAFT_416624</name>
</gene>
<feature type="compositionally biased region" description="Polar residues" evidence="1">
    <location>
        <begin position="307"/>
        <end position="326"/>
    </location>
</feature>
<accession>A0A9P6TF26</accession>
<feature type="compositionally biased region" description="Basic and acidic residues" evidence="1">
    <location>
        <begin position="533"/>
        <end position="545"/>
    </location>
</feature>
<feature type="region of interest" description="Disordered" evidence="1">
    <location>
        <begin position="496"/>
        <end position="545"/>
    </location>
</feature>
<reference evidence="3" key="1">
    <citation type="submission" date="2013-11" db="EMBL/GenBank/DDBJ databases">
        <title>Genome sequence of the fusiform rust pathogen reveals effectors for host alternation and coevolution with pine.</title>
        <authorList>
            <consortium name="DOE Joint Genome Institute"/>
            <person name="Smith K."/>
            <person name="Pendleton A."/>
            <person name="Kubisiak T."/>
            <person name="Anderson C."/>
            <person name="Salamov A."/>
            <person name="Aerts A."/>
            <person name="Riley R."/>
            <person name="Clum A."/>
            <person name="Lindquist E."/>
            <person name="Ence D."/>
            <person name="Campbell M."/>
            <person name="Kronenberg Z."/>
            <person name="Feau N."/>
            <person name="Dhillon B."/>
            <person name="Hamelin R."/>
            <person name="Burleigh J."/>
            <person name="Smith J."/>
            <person name="Yandell M."/>
            <person name="Nelson C."/>
            <person name="Grigoriev I."/>
            <person name="Davis J."/>
        </authorList>
    </citation>
    <scope>NUCLEOTIDE SEQUENCE</scope>
    <source>
        <strain evidence="3">G11</strain>
    </source>
</reference>
<feature type="compositionally biased region" description="Low complexity" evidence="1">
    <location>
        <begin position="18"/>
        <end position="33"/>
    </location>
</feature>